<dbReference type="PANTHER" id="PTHR45756">
    <property type="entry name" value="PALMITOYLTRANSFERASE"/>
    <property type="match status" value="1"/>
</dbReference>
<keyword evidence="1" id="KW-0472">Membrane</keyword>
<keyword evidence="1" id="KW-1133">Transmembrane helix</keyword>
<dbReference type="InterPro" id="IPR053215">
    <property type="entry name" value="TKL_Ser/Thr_kinase"/>
</dbReference>
<dbReference type="InterPro" id="IPR009030">
    <property type="entry name" value="Growth_fac_rcpt_cys_sf"/>
</dbReference>
<evidence type="ECO:0000256" key="1">
    <source>
        <dbReference type="SAM" id="Phobius"/>
    </source>
</evidence>
<dbReference type="VEuPathDB" id="AmoebaDB:KM1_067670"/>
<dbReference type="InterPro" id="IPR006212">
    <property type="entry name" value="Furin_repeat"/>
</dbReference>
<feature type="chain" id="PRO_5004087117" evidence="2">
    <location>
        <begin position="17"/>
        <end position="506"/>
    </location>
</feature>
<name>M7WG19_ENTHI</name>
<feature type="signal peptide" evidence="2">
    <location>
        <begin position="1"/>
        <end position="16"/>
    </location>
</feature>
<gene>
    <name evidence="3" type="ORF">KM1_067670</name>
</gene>
<dbReference type="EMBL" id="KB637349">
    <property type="protein sequence ID" value="EMS16755.1"/>
    <property type="molecule type" value="Genomic_DNA"/>
</dbReference>
<dbReference type="SUPFAM" id="SSF57184">
    <property type="entry name" value="Growth factor receptor domain"/>
    <property type="match status" value="2"/>
</dbReference>
<dbReference type="Gene3D" id="2.10.220.10">
    <property type="entry name" value="Hormone Receptor, Insulin-like Growth Factor Receptor 1, Chain A, domain 2"/>
    <property type="match status" value="2"/>
</dbReference>
<keyword evidence="2" id="KW-0732">Signal</keyword>
<organism evidence="3 4">
    <name type="scientific">Entamoeba histolytica HM-3:IMSS</name>
    <dbReference type="NCBI Taxonomy" id="885315"/>
    <lineage>
        <taxon>Eukaryota</taxon>
        <taxon>Amoebozoa</taxon>
        <taxon>Evosea</taxon>
        <taxon>Archamoebae</taxon>
        <taxon>Mastigamoebida</taxon>
        <taxon>Entamoebidae</taxon>
        <taxon>Entamoeba</taxon>
    </lineage>
</organism>
<dbReference type="OrthoDB" id="300641at2759"/>
<evidence type="ECO:0000313" key="3">
    <source>
        <dbReference type="EMBL" id="EMS16755.1"/>
    </source>
</evidence>
<accession>M7WG19</accession>
<dbReference type="PANTHER" id="PTHR45756:SF1">
    <property type="entry name" value="PROTEIN KINASE DOMAIN CONTAINING PROTEIN"/>
    <property type="match status" value="1"/>
</dbReference>
<keyword evidence="1" id="KW-0812">Transmembrane</keyword>
<dbReference type="Proteomes" id="UP000030780">
    <property type="component" value="Unassembled WGS sequence"/>
</dbReference>
<feature type="transmembrane region" description="Helical" evidence="1">
    <location>
        <begin position="482"/>
        <end position="505"/>
    </location>
</feature>
<reference evidence="3 4" key="1">
    <citation type="submission" date="2013-01" db="EMBL/GenBank/DDBJ databases">
        <authorList>
            <person name="Inman J."/>
            <person name="Zafar N."/>
            <person name="Lorenzi H."/>
            <person name="Caler E."/>
        </authorList>
    </citation>
    <scope>NUCLEOTIDE SEQUENCE [LARGE SCALE GENOMIC DNA]</scope>
    <source>
        <strain evidence="3 4">HM-3:IMSS</strain>
    </source>
</reference>
<evidence type="ECO:0000256" key="2">
    <source>
        <dbReference type="SAM" id="SignalP"/>
    </source>
</evidence>
<proteinExistence type="predicted"/>
<dbReference type="AlphaFoldDB" id="M7WG19"/>
<dbReference type="FunFam" id="2.10.220.10:FF:000072">
    <property type="entry name" value="CXXC-rich protein"/>
    <property type="match status" value="1"/>
</dbReference>
<evidence type="ECO:0000313" key="4">
    <source>
        <dbReference type="Proteomes" id="UP000030780"/>
    </source>
</evidence>
<sequence length="506" mass="56636">MNLFSLMLLFASFVKSQIVNTTCGIPFCVYCPEYYNDKYECSLCLPQYILIEAECIYFKNLYSNCVEIDTSGKCIACHYGYHLVGDNCLILISIGNSSGCISYKNDTCVSCPPGTRLDNSNNCIPCEKGCNECSEDNNCYSCHSSYYLLNGRCEKYTPHCSKYVLDKPLCESCDIGFTLNPSTHQCDVIVIQNCLIQNDFGECEVCYGNLIPSQDGHRCLHGTLIEGCSIYSSEMSCRVCSSGYFLNETKGCSKCPDNCKKCNSNGKCSECDSGYYVSPNKTCLICSKEETTICNSTTSLQACNTCNNYCMFDDSSNTCRESHCVNYFNGTEFCSECEENYIFESNGKFCFKPESSCKSFQSSETGIIQCVECHNGYYLTDNYECKQCDKQCKTCISSSEQCLECSLLNANLENNCVECKISYCFQCRVNPNECEECYEGYQLVDGECVDCTLTDDIGNCLLCLAKSSSLLYQLPNEEGNCYFYYPNSGIFISITLVAIFSLFLVL</sequence>
<protein>
    <submittedName>
        <fullName evidence="3">CXXC-rich protein</fullName>
    </submittedName>
</protein>
<dbReference type="SMART" id="SM00261">
    <property type="entry name" value="FU"/>
    <property type="match status" value="4"/>
</dbReference>